<dbReference type="EC" id="2.7.1.176" evidence="2"/>
<reference evidence="10" key="1">
    <citation type="submission" date="2016-06" db="EMBL/GenBank/DDBJ databases">
        <authorList>
            <person name="Van Tyne D."/>
        </authorList>
    </citation>
    <scope>NUCLEOTIDE SEQUENCE</scope>
    <source>
        <strain evidence="10">JM9A</strain>
    </source>
</reference>
<dbReference type="SUPFAM" id="SSF52540">
    <property type="entry name" value="P-loop containing nucleoside triphosphate hydrolases"/>
    <property type="match status" value="2"/>
</dbReference>
<dbReference type="Proteomes" id="UP001429357">
    <property type="component" value="Unassembled WGS sequence"/>
</dbReference>
<reference evidence="10" key="2">
    <citation type="submission" date="2024-02" db="EMBL/GenBank/DDBJ databases">
        <title>The Genome Sequence of Enterococcus diestrammenae JM9A.</title>
        <authorList>
            <person name="Earl A."/>
            <person name="Manson A."/>
            <person name="Gilmore M."/>
            <person name="Sanders J."/>
            <person name="Shea T."/>
            <person name="Howe W."/>
            <person name="Livny J."/>
            <person name="Cuomo C."/>
            <person name="Neafsey D."/>
            <person name="Birren B."/>
        </authorList>
    </citation>
    <scope>NUCLEOTIDE SEQUENCE</scope>
    <source>
        <strain evidence="10">JM9A</strain>
    </source>
</reference>
<evidence type="ECO:0000313" key="11">
    <source>
        <dbReference type="Proteomes" id="UP001429357"/>
    </source>
</evidence>
<protein>
    <recommendedName>
        <fullName evidence="6">UDP-N-acetylglucosamine kinase</fullName>
        <ecNumber evidence="2">2.7.1.176</ecNumber>
    </recommendedName>
    <alternativeName>
        <fullName evidence="6">UDP-N-acetylglucosamine kinase</fullName>
    </alternativeName>
</protein>
<evidence type="ECO:0000256" key="3">
    <source>
        <dbReference type="ARBA" id="ARBA00022649"/>
    </source>
</evidence>
<sequence length="486" mass="55476">MKDRPQYIIVAGVNGAGKSTLYQTVPQLFQDTQRINADEILNKNGGDWRKNSDNMKAMREVVKQMNQAIESKRSFHQETTLSGQGQKKWIEKAKAQGYEVNLFYVGIDNADLAIQRVKQRVEKGGHGIPDELIKKRYSQSLKNLEYIAPLCDNVMLYDNTKIFVPIYERQGEKIVLNNTKNIQWLPVSFINKYRVGLRDMANITDFTEKQFEDRLEKNVERLTKNRLAVESPTAFLLGGQPGSGKTSLRSAISEETQGNVVIIDNDTFKQQHPNFDELVKFYEKDVVKHATPYSNRMTEALISRLSDQGYNLVIEGTGRTTDVPIKTATMLQSKGYETKIYVMAVPKIESYLGTIERYETMYADDPMTARATPKQAHDIVVKNLPTNLETLHKTGLFSDIRLYNREGVKLYSSLETPSISPKETLERELNRKVSGKEIQPTLERIEQKMVQNQHQETPEFKAIQQKMESLQLPTPPIPKTPKLPGL</sequence>
<evidence type="ECO:0000256" key="5">
    <source>
        <dbReference type="ARBA" id="ARBA00022840"/>
    </source>
</evidence>
<evidence type="ECO:0000256" key="6">
    <source>
        <dbReference type="ARBA" id="ARBA00032897"/>
    </source>
</evidence>
<evidence type="ECO:0000256" key="1">
    <source>
        <dbReference type="ARBA" id="ARBA00009104"/>
    </source>
</evidence>
<accession>A0ABV0F8E1</accession>
<dbReference type="PANTHER" id="PTHR39206">
    <property type="entry name" value="SLL8004 PROTEIN"/>
    <property type="match status" value="1"/>
</dbReference>
<keyword evidence="5" id="KW-0067">ATP-binding</keyword>
<comment type="caution">
    <text evidence="10">The sequence shown here is derived from an EMBL/GenBank/DDBJ whole genome shotgun (WGS) entry which is preliminary data.</text>
</comment>
<organism evidence="10 11">
    <name type="scientific">Enterococcus diestrammenae</name>
    <dbReference type="NCBI Taxonomy" id="1155073"/>
    <lineage>
        <taxon>Bacteria</taxon>
        <taxon>Bacillati</taxon>
        <taxon>Bacillota</taxon>
        <taxon>Bacilli</taxon>
        <taxon>Lactobacillales</taxon>
        <taxon>Enterococcaceae</taxon>
        <taxon>Enterococcus</taxon>
    </lineage>
</organism>
<feature type="domain" description="Zeta toxin" evidence="9">
    <location>
        <begin position="227"/>
        <end position="413"/>
    </location>
</feature>
<comment type="similarity">
    <text evidence="1">Belongs to the zeta toxin family.</text>
</comment>
<dbReference type="InterPro" id="IPR027417">
    <property type="entry name" value="P-loop_NTPase"/>
</dbReference>
<comment type="catalytic activity">
    <reaction evidence="7">
        <text>UDP-N-acetyl-alpha-D-glucosamine + ATP = UDP-N-acetyl-alpha-D-glucosamine 3'-phosphate + ADP + H(+)</text>
        <dbReference type="Rhea" id="RHEA:32671"/>
        <dbReference type="ChEBI" id="CHEBI:15378"/>
        <dbReference type="ChEBI" id="CHEBI:30616"/>
        <dbReference type="ChEBI" id="CHEBI:57705"/>
        <dbReference type="ChEBI" id="CHEBI:64353"/>
        <dbReference type="ChEBI" id="CHEBI:456216"/>
        <dbReference type="EC" id="2.7.1.176"/>
    </reaction>
</comment>
<feature type="compositionally biased region" description="Pro residues" evidence="8">
    <location>
        <begin position="473"/>
        <end position="486"/>
    </location>
</feature>
<gene>
    <name evidence="10" type="ORF">BAU18_002991</name>
</gene>
<dbReference type="Pfam" id="PF06414">
    <property type="entry name" value="Zeta_toxin"/>
    <property type="match status" value="2"/>
</dbReference>
<dbReference type="Gene3D" id="3.40.50.300">
    <property type="entry name" value="P-loop containing nucleotide triphosphate hydrolases"/>
    <property type="match status" value="2"/>
</dbReference>
<evidence type="ECO:0000256" key="2">
    <source>
        <dbReference type="ARBA" id="ARBA00011963"/>
    </source>
</evidence>
<evidence type="ECO:0000256" key="7">
    <source>
        <dbReference type="ARBA" id="ARBA00048178"/>
    </source>
</evidence>
<dbReference type="EMBL" id="MAEI02000002">
    <property type="protein sequence ID" value="MEO1783371.1"/>
    <property type="molecule type" value="Genomic_DNA"/>
</dbReference>
<evidence type="ECO:0000256" key="4">
    <source>
        <dbReference type="ARBA" id="ARBA00022741"/>
    </source>
</evidence>
<dbReference type="InterPro" id="IPR010488">
    <property type="entry name" value="Zeta_toxin_domain"/>
</dbReference>
<evidence type="ECO:0000256" key="8">
    <source>
        <dbReference type="SAM" id="MobiDB-lite"/>
    </source>
</evidence>
<name>A0ABV0F8E1_9ENTE</name>
<feature type="region of interest" description="Disordered" evidence="8">
    <location>
        <begin position="467"/>
        <end position="486"/>
    </location>
</feature>
<dbReference type="PANTHER" id="PTHR39206:SF1">
    <property type="entry name" value="SLL8004 PROTEIN"/>
    <property type="match status" value="1"/>
</dbReference>
<keyword evidence="3" id="KW-1277">Toxin-antitoxin system</keyword>
<feature type="domain" description="Zeta toxin" evidence="9">
    <location>
        <begin position="3"/>
        <end position="160"/>
    </location>
</feature>
<evidence type="ECO:0000313" key="10">
    <source>
        <dbReference type="EMBL" id="MEO1783371.1"/>
    </source>
</evidence>
<keyword evidence="4" id="KW-0547">Nucleotide-binding</keyword>
<evidence type="ECO:0000259" key="9">
    <source>
        <dbReference type="Pfam" id="PF06414"/>
    </source>
</evidence>
<proteinExistence type="inferred from homology"/>
<keyword evidence="11" id="KW-1185">Reference proteome</keyword>